<reference evidence="2 3" key="1">
    <citation type="submission" date="2017-05" db="EMBL/GenBank/DDBJ databases">
        <title>Vagococcus spp. assemblies.</title>
        <authorList>
            <person name="Gulvik C.A."/>
        </authorList>
    </citation>
    <scope>NUCLEOTIDE SEQUENCE [LARGE SCALE GENOMIC DNA]</scope>
    <source>
        <strain evidence="2 3">SS1995</strain>
    </source>
</reference>
<keyword evidence="2" id="KW-0255">Endonuclease</keyword>
<dbReference type="GO" id="GO:0003677">
    <property type="term" value="F:DNA binding"/>
    <property type="evidence" value="ECO:0007669"/>
    <property type="project" value="InterPro"/>
</dbReference>
<dbReference type="AlphaFoldDB" id="A0A430A1H1"/>
<dbReference type="Pfam" id="PF04851">
    <property type="entry name" value="ResIII"/>
    <property type="match status" value="1"/>
</dbReference>
<dbReference type="Gene3D" id="3.40.50.300">
    <property type="entry name" value="P-loop containing nucleotide triphosphate hydrolases"/>
    <property type="match status" value="1"/>
</dbReference>
<proteinExistence type="predicted"/>
<gene>
    <name evidence="2" type="ORF">CBF37_02735</name>
</gene>
<dbReference type="GO" id="GO:0004519">
    <property type="term" value="F:endonuclease activity"/>
    <property type="evidence" value="ECO:0007669"/>
    <property type="project" value="UniProtKB-KW"/>
</dbReference>
<dbReference type="PANTHER" id="PTHR47396:SF1">
    <property type="entry name" value="ATP-DEPENDENT HELICASE IRC3-RELATED"/>
    <property type="match status" value="1"/>
</dbReference>
<dbReference type="PANTHER" id="PTHR47396">
    <property type="entry name" value="TYPE I RESTRICTION ENZYME ECOKI R PROTEIN"/>
    <property type="match status" value="1"/>
</dbReference>
<dbReference type="GO" id="GO:0005524">
    <property type="term" value="F:ATP binding"/>
    <property type="evidence" value="ECO:0007669"/>
    <property type="project" value="InterPro"/>
</dbReference>
<keyword evidence="2" id="KW-0540">Nuclease</keyword>
<dbReference type="OrthoDB" id="9804145at2"/>
<name>A0A430A1H1_9ENTE</name>
<dbReference type="Proteomes" id="UP000287857">
    <property type="component" value="Unassembled WGS sequence"/>
</dbReference>
<dbReference type="GO" id="GO:0005829">
    <property type="term" value="C:cytosol"/>
    <property type="evidence" value="ECO:0007669"/>
    <property type="project" value="TreeGrafter"/>
</dbReference>
<dbReference type="CDD" id="cd18785">
    <property type="entry name" value="SF2_C"/>
    <property type="match status" value="1"/>
</dbReference>
<dbReference type="EMBL" id="NGJS01000002">
    <property type="protein sequence ID" value="RSU00230.1"/>
    <property type="molecule type" value="Genomic_DNA"/>
</dbReference>
<dbReference type="InterPro" id="IPR027417">
    <property type="entry name" value="P-loop_NTPase"/>
</dbReference>
<dbReference type="InterPro" id="IPR014001">
    <property type="entry name" value="Helicase_ATP-bd"/>
</dbReference>
<evidence type="ECO:0000259" key="1">
    <source>
        <dbReference type="SMART" id="SM00487"/>
    </source>
</evidence>
<dbReference type="InterPro" id="IPR006935">
    <property type="entry name" value="Helicase/UvrB_N"/>
</dbReference>
<evidence type="ECO:0000313" key="2">
    <source>
        <dbReference type="EMBL" id="RSU00230.1"/>
    </source>
</evidence>
<keyword evidence="3" id="KW-1185">Reference proteome</keyword>
<accession>A0A430A1H1</accession>
<comment type="caution">
    <text evidence="2">The sequence shown here is derived from an EMBL/GenBank/DDBJ whole genome shotgun (WGS) entry which is preliminary data.</text>
</comment>
<dbReference type="RefSeq" id="WP_125983182.1">
    <property type="nucleotide sequence ID" value="NZ_NGJS01000002.1"/>
</dbReference>
<dbReference type="SUPFAM" id="SSF52540">
    <property type="entry name" value="P-loop containing nucleoside triphosphate hydrolases"/>
    <property type="match status" value="2"/>
</dbReference>
<dbReference type="InterPro" id="IPR050742">
    <property type="entry name" value="Helicase_Restrict-Modif_Enz"/>
</dbReference>
<dbReference type="GO" id="GO:0016787">
    <property type="term" value="F:hydrolase activity"/>
    <property type="evidence" value="ECO:0007669"/>
    <property type="project" value="InterPro"/>
</dbReference>
<organism evidence="2 3">
    <name type="scientific">Vagococcus vulneris</name>
    <dbReference type="NCBI Taxonomy" id="1977869"/>
    <lineage>
        <taxon>Bacteria</taxon>
        <taxon>Bacillati</taxon>
        <taxon>Bacillota</taxon>
        <taxon>Bacilli</taxon>
        <taxon>Lactobacillales</taxon>
        <taxon>Enterococcaceae</taxon>
        <taxon>Vagococcus</taxon>
    </lineage>
</organism>
<keyword evidence="2" id="KW-0378">Hydrolase</keyword>
<dbReference type="SMART" id="SM00487">
    <property type="entry name" value="DEXDc"/>
    <property type="match status" value="1"/>
</dbReference>
<protein>
    <submittedName>
        <fullName evidence="2">Type III restriction endonuclease subunit R</fullName>
    </submittedName>
</protein>
<evidence type="ECO:0000313" key="3">
    <source>
        <dbReference type="Proteomes" id="UP000287857"/>
    </source>
</evidence>
<sequence>MAQDKLFEWLFGKKSEKKRKATDGMLNSIFYKRKDLPSYIQDNLADTLRPYQNRGLEALEFMLDEEHASGIVESGYQNKHLLFNMATGSGKTMVMSSIILYMYKEFGYQNFLFFVNTDAIIAKTKENLLNPESSKYLFSKEGIMIDGENIIIEAVNDFPVNPSDNTIYLKLTTIQGLHEELNNPKENAITYDSLKQNKIVMLGDEAHHFNADTKKKKKTKAEVEALSWERTINNILFLKNDNGQLINNKLFEFTATLDMENRSLFEKYVDKVVYSYDLKQFMEDKYSKNVVRLQATETDDIKMMDALLMSQYRKLVGKDHDIYIKPIVMFKSNTIKVSNNKEEEFKILVDNLSIDNMLEHMERRLLSVSDGSILNTMYSYYLGKENSEINKIILEIKEDFHYLNILNANGKELLSVDNATLLNTLEEPNNPIRVIFAVAKLNEGWDVLNLYDIVRVGEGASTTKTATDSEAQLIGRGARYYPFVYEGEKSYQRRFDKQATDLSILETLHYHTTNESAYLKNLEKSLDAINLDTDVDGTQKVLEAKLKPSFTRTDVFKFGKLYENETKETTAEDYNSLATYGIEGTWEIDYISRVAEKNLLTNQTDQLASNKTSYLLPLEETIVRKSMQRNKFFHFDKLKEYAPILKSKKEFIENDDFLGNKSIRVHLPNHMSPNQLTRKDKLIMTEKYLSYVEDKMRRNYHKVHGLKTFRPIPIKERIKDYTILATDKDYQHEQVSQRIINEPTSNFKWYIYDRAVMNNLEYSLLKLLDSFYDTIQEKYPTVFLIRNDERSTRLTIREFDSVRGFMPDFILYLKNDDHILQVYIEPKGNHLVATDMWKQNLLEEIQVGDGITIIGEDENVRLSGVKFFNDKQRDDFIEDLSNVVNGGENLEKLMK</sequence>
<feature type="domain" description="Helicase ATP-binding" evidence="1">
    <location>
        <begin position="44"/>
        <end position="281"/>
    </location>
</feature>